<evidence type="ECO:0000313" key="3">
    <source>
        <dbReference type="Proteomes" id="UP000193303"/>
    </source>
</evidence>
<name>A0A1X3DKE9_9NEIS</name>
<dbReference type="OrthoDB" id="2955631at2"/>
<feature type="transmembrane region" description="Helical" evidence="1">
    <location>
        <begin position="104"/>
        <end position="127"/>
    </location>
</feature>
<dbReference type="EMBL" id="MTAB01000004">
    <property type="protein sequence ID" value="OSI24243.1"/>
    <property type="molecule type" value="Genomic_DNA"/>
</dbReference>
<dbReference type="RefSeq" id="WP_085358183.1">
    <property type="nucleotide sequence ID" value="NZ_MTAB01000004.1"/>
</dbReference>
<evidence type="ECO:0000313" key="2">
    <source>
        <dbReference type="EMBL" id="OSI24243.1"/>
    </source>
</evidence>
<protein>
    <recommendedName>
        <fullName evidence="4">DUF2254 domain-containing protein</fullName>
    </recommendedName>
</protein>
<evidence type="ECO:0000256" key="1">
    <source>
        <dbReference type="SAM" id="Phobius"/>
    </source>
</evidence>
<organism evidence="2 3">
    <name type="scientific">Neisseria dumasiana</name>
    <dbReference type="NCBI Taxonomy" id="1931275"/>
    <lineage>
        <taxon>Bacteria</taxon>
        <taxon>Pseudomonadati</taxon>
        <taxon>Pseudomonadota</taxon>
        <taxon>Betaproteobacteria</taxon>
        <taxon>Neisseriales</taxon>
        <taxon>Neisseriaceae</taxon>
        <taxon>Neisseria</taxon>
    </lineage>
</organism>
<keyword evidence="1" id="KW-1133">Transmembrane helix</keyword>
<proteinExistence type="predicted"/>
<dbReference type="Proteomes" id="UP000193303">
    <property type="component" value="Unassembled WGS sequence"/>
</dbReference>
<feature type="transmembrane region" description="Helical" evidence="1">
    <location>
        <begin position="60"/>
        <end position="83"/>
    </location>
</feature>
<keyword evidence="1" id="KW-0472">Membrane</keyword>
<evidence type="ECO:0008006" key="4">
    <source>
        <dbReference type="Google" id="ProtNLM"/>
    </source>
</evidence>
<dbReference type="InterPro" id="IPR018723">
    <property type="entry name" value="DUF2254_membrane"/>
</dbReference>
<feature type="transmembrane region" description="Helical" evidence="1">
    <location>
        <begin position="133"/>
        <end position="154"/>
    </location>
</feature>
<keyword evidence="1" id="KW-0812">Transmembrane</keyword>
<dbReference type="Pfam" id="PF10011">
    <property type="entry name" value="DUF2254"/>
    <property type="match status" value="1"/>
</dbReference>
<reference evidence="3" key="1">
    <citation type="submission" date="2017-01" db="EMBL/GenBank/DDBJ databases">
        <authorList>
            <person name="Mah S.A."/>
            <person name="Swanson W.J."/>
            <person name="Moy G.W."/>
            <person name="Vacquier V.D."/>
        </authorList>
    </citation>
    <scope>NUCLEOTIDE SEQUENCE [LARGE SCALE GENOMIC DNA]</scope>
    <source>
        <strain evidence="3">124861</strain>
    </source>
</reference>
<gene>
    <name evidence="2" type="ORF">BV912_02565</name>
</gene>
<accession>A0A1X3DKE9</accession>
<sequence>MMYRWLLALKKPSNRLWVTPALWALVAVLFAFGARLATIWLPANLLPQISLSTLESLLEVIASSMLAVSTFSLSIMVSAFSSAANGATPRATELVMSDDNTRTAIASFISAFIYAIIAKTALGMEFYGQNGRFVLFVSTVLVLAYLIVTLIRWVHTISQLGGMAHTVNKILKAAEESLDKYRADPNMGAGWRGSCSNRARMVQAAHSGYLTHIDMASLQSRAEDSDVRIHILVRPGELVAHDTPLLLIEGGETDNEDLLKCFVFGSARGYDFDPSWGFVVLSEVAQRALSPAVNDPGTAINVMTGMMKVLTKQPSEEASGEEGRYDRLSIKPEDCGKWVEEAFYPIARDGAGILEVGVVMQKVLAGIWRNAPETGVSQAAARVSEKALQRALQELSFEPDAEELRSKHEALFGRKQAV</sequence>
<comment type="caution">
    <text evidence="2">The sequence shown here is derived from an EMBL/GenBank/DDBJ whole genome shotgun (WGS) entry which is preliminary data.</text>
</comment>
<dbReference type="AlphaFoldDB" id="A0A1X3DKE9"/>